<dbReference type="Proteomes" id="UP000189733">
    <property type="component" value="Unassembled WGS sequence"/>
</dbReference>
<evidence type="ECO:0000256" key="12">
    <source>
        <dbReference type="ARBA" id="ARBA00023237"/>
    </source>
</evidence>
<name>A0A1T4VZ83_9BACT</name>
<keyword evidence="12 13" id="KW-0998">Cell outer membrane</keyword>
<evidence type="ECO:0000256" key="2">
    <source>
        <dbReference type="ARBA" id="ARBA00009810"/>
    </source>
</evidence>
<keyword evidence="19" id="KW-1185">Reference proteome</keyword>
<organism evidence="18 19">
    <name type="scientific">Desulfobaculum bizertense DSM 18034</name>
    <dbReference type="NCBI Taxonomy" id="1121442"/>
    <lineage>
        <taxon>Bacteria</taxon>
        <taxon>Pseudomonadati</taxon>
        <taxon>Thermodesulfobacteriota</taxon>
        <taxon>Desulfovibrionia</taxon>
        <taxon>Desulfovibrionales</taxon>
        <taxon>Desulfovibrionaceae</taxon>
        <taxon>Desulfobaculum</taxon>
    </lineage>
</organism>
<dbReference type="InterPro" id="IPR010105">
    <property type="entry name" value="TonB_sidphr_rcpt"/>
</dbReference>
<sequence length="697" mass="77572">MKEHRLSRYILSFLFLCLAAAPAHSLAADQESQNAKNEFTLEGIKVTANKREQSLQKVPSSVSAIDSIHIDDYRIETMEDIFENLPNINFVKTGPAASMTSFASVRGISSSMGGSPVLGLYVDDIYYSSLDMSLLDLERVEVLRGPQGTLYGRNTEAGVINIVTKQPTNTYEGKLAADYGSFNAYGVKGMVSGPLVYDKVLMRLTGSYKGSDGYINNSFDDDDNVNTHREIDFRGKIAMPVRDKGLNMSLTVDGQNYKSDGYADYSDLDNSDPYEVNVDFPGKTSRDAYGLSLRASYDFDSMALTSITSYRDEVNQNDNDIDFTSVDYARLYLDHDVNTYSQELRLTSTDAASPLQWQVGAYGFFEKFDRNYISRMNMTPMGMGVMNFVSDSQTDSTGGALFTEGSYTLWDKLTLTAGLRYDHIYREIDYSMDNAGMMPNYSGSNSKSFDAWLPKLSVSYQLTPNIMPYATISRGFREGGFNVKERLGEAFKSEFAWNYELGVKTTWLENRLTANLAAFYIDWKDRQVEIINAGTFMIDNAGDATSAGFELEVSARPMEGLELVASLGYIDAKYDSYDNGVEDFSGNTVINTPEYTARLGATYRFTNGIFLGGNYRHYGKSYTDPANTESQSDYGLMDVKVGYEKDHFSVYAWGANIFDTEYYTRKVPRASMGGGLAEYVGRPGSPATVGVSFALDF</sequence>
<dbReference type="Pfam" id="PF07715">
    <property type="entry name" value="Plug"/>
    <property type="match status" value="1"/>
</dbReference>
<keyword evidence="8" id="KW-0406">Ion transport</keyword>
<dbReference type="AlphaFoldDB" id="A0A1T4VZ83"/>
<dbReference type="Pfam" id="PF00593">
    <property type="entry name" value="TonB_dep_Rec_b-barrel"/>
    <property type="match status" value="1"/>
</dbReference>
<comment type="similarity">
    <text evidence="2 13 14">Belongs to the TonB-dependent receptor family.</text>
</comment>
<dbReference type="SUPFAM" id="SSF56935">
    <property type="entry name" value="Porins"/>
    <property type="match status" value="1"/>
</dbReference>
<evidence type="ECO:0000256" key="7">
    <source>
        <dbReference type="ARBA" id="ARBA00023004"/>
    </source>
</evidence>
<dbReference type="InterPro" id="IPR036942">
    <property type="entry name" value="Beta-barrel_TonB_sf"/>
</dbReference>
<keyword evidence="4 13" id="KW-1134">Transmembrane beta strand</keyword>
<dbReference type="InterPro" id="IPR039426">
    <property type="entry name" value="TonB-dep_rcpt-like"/>
</dbReference>
<evidence type="ECO:0000313" key="19">
    <source>
        <dbReference type="Proteomes" id="UP000189733"/>
    </source>
</evidence>
<evidence type="ECO:0000256" key="3">
    <source>
        <dbReference type="ARBA" id="ARBA00022448"/>
    </source>
</evidence>
<evidence type="ECO:0000313" key="18">
    <source>
        <dbReference type="EMBL" id="SKA70118.1"/>
    </source>
</evidence>
<dbReference type="GO" id="GO:0015891">
    <property type="term" value="P:siderophore transport"/>
    <property type="evidence" value="ECO:0007669"/>
    <property type="project" value="InterPro"/>
</dbReference>
<keyword evidence="10 13" id="KW-0472">Membrane</keyword>
<dbReference type="EMBL" id="FUYA01000003">
    <property type="protein sequence ID" value="SKA70118.1"/>
    <property type="molecule type" value="Genomic_DNA"/>
</dbReference>
<dbReference type="RefSeq" id="WP_078684575.1">
    <property type="nucleotide sequence ID" value="NZ_FUYA01000003.1"/>
</dbReference>
<dbReference type="Gene3D" id="2.40.170.20">
    <property type="entry name" value="TonB-dependent receptor, beta-barrel domain"/>
    <property type="match status" value="1"/>
</dbReference>
<evidence type="ECO:0000259" key="16">
    <source>
        <dbReference type="Pfam" id="PF00593"/>
    </source>
</evidence>
<evidence type="ECO:0000256" key="6">
    <source>
        <dbReference type="ARBA" id="ARBA00022692"/>
    </source>
</evidence>
<evidence type="ECO:0000259" key="17">
    <source>
        <dbReference type="Pfam" id="PF07715"/>
    </source>
</evidence>
<reference evidence="18 19" key="1">
    <citation type="submission" date="2017-02" db="EMBL/GenBank/DDBJ databases">
        <authorList>
            <person name="Peterson S.W."/>
        </authorList>
    </citation>
    <scope>NUCLEOTIDE SEQUENCE [LARGE SCALE GENOMIC DNA]</scope>
    <source>
        <strain evidence="18 19">DSM 18034</strain>
    </source>
</reference>
<accession>A0A1T4VZ83</accession>
<dbReference type="PANTHER" id="PTHR32552:SF81">
    <property type="entry name" value="TONB-DEPENDENT OUTER MEMBRANE RECEPTOR"/>
    <property type="match status" value="1"/>
</dbReference>
<dbReference type="PROSITE" id="PS52016">
    <property type="entry name" value="TONB_DEPENDENT_REC_3"/>
    <property type="match status" value="1"/>
</dbReference>
<dbReference type="OrthoDB" id="9763670at2"/>
<evidence type="ECO:0000256" key="15">
    <source>
        <dbReference type="SAM" id="SignalP"/>
    </source>
</evidence>
<evidence type="ECO:0000256" key="14">
    <source>
        <dbReference type="RuleBase" id="RU003357"/>
    </source>
</evidence>
<keyword evidence="7" id="KW-0408">Iron</keyword>
<dbReference type="InterPro" id="IPR012910">
    <property type="entry name" value="Plug_dom"/>
</dbReference>
<evidence type="ECO:0000256" key="13">
    <source>
        <dbReference type="PROSITE-ProRule" id="PRU01360"/>
    </source>
</evidence>
<keyword evidence="15" id="KW-0732">Signal</keyword>
<dbReference type="PANTHER" id="PTHR32552">
    <property type="entry name" value="FERRICHROME IRON RECEPTOR-RELATED"/>
    <property type="match status" value="1"/>
</dbReference>
<keyword evidence="6 13" id="KW-0812">Transmembrane</keyword>
<protein>
    <submittedName>
        <fullName evidence="18">Iron complex outermembrane recepter protein</fullName>
    </submittedName>
</protein>
<dbReference type="InterPro" id="IPR000531">
    <property type="entry name" value="Beta-barrel_TonB"/>
</dbReference>
<dbReference type="CDD" id="cd01347">
    <property type="entry name" value="ligand_gated_channel"/>
    <property type="match status" value="1"/>
</dbReference>
<evidence type="ECO:0000256" key="9">
    <source>
        <dbReference type="ARBA" id="ARBA00023077"/>
    </source>
</evidence>
<evidence type="ECO:0000256" key="11">
    <source>
        <dbReference type="ARBA" id="ARBA00023170"/>
    </source>
</evidence>
<gene>
    <name evidence="18" type="ORF">SAMN02745702_01283</name>
</gene>
<feature type="domain" description="TonB-dependent receptor-like beta-barrel" evidence="16">
    <location>
        <begin position="259"/>
        <end position="657"/>
    </location>
</feature>
<evidence type="ECO:0000256" key="1">
    <source>
        <dbReference type="ARBA" id="ARBA00004571"/>
    </source>
</evidence>
<dbReference type="GO" id="GO:0038023">
    <property type="term" value="F:signaling receptor activity"/>
    <property type="evidence" value="ECO:0007669"/>
    <property type="project" value="InterPro"/>
</dbReference>
<keyword evidence="3 13" id="KW-0813">Transport</keyword>
<evidence type="ECO:0000256" key="8">
    <source>
        <dbReference type="ARBA" id="ARBA00023065"/>
    </source>
</evidence>
<feature type="chain" id="PRO_5012527024" evidence="15">
    <location>
        <begin position="28"/>
        <end position="697"/>
    </location>
</feature>
<proteinExistence type="inferred from homology"/>
<feature type="domain" description="TonB-dependent receptor plug" evidence="17">
    <location>
        <begin position="55"/>
        <end position="159"/>
    </location>
</feature>
<evidence type="ECO:0000256" key="10">
    <source>
        <dbReference type="ARBA" id="ARBA00023136"/>
    </source>
</evidence>
<evidence type="ECO:0000256" key="5">
    <source>
        <dbReference type="ARBA" id="ARBA00022496"/>
    </source>
</evidence>
<evidence type="ECO:0000256" key="4">
    <source>
        <dbReference type="ARBA" id="ARBA00022452"/>
    </source>
</evidence>
<dbReference type="GO" id="GO:0015343">
    <property type="term" value="F:siderophore-iron transmembrane transporter activity"/>
    <property type="evidence" value="ECO:0007669"/>
    <property type="project" value="InterPro"/>
</dbReference>
<feature type="signal peptide" evidence="15">
    <location>
        <begin position="1"/>
        <end position="27"/>
    </location>
</feature>
<dbReference type="GO" id="GO:0009279">
    <property type="term" value="C:cell outer membrane"/>
    <property type="evidence" value="ECO:0007669"/>
    <property type="project" value="UniProtKB-SubCell"/>
</dbReference>
<comment type="subcellular location">
    <subcellularLocation>
        <location evidence="1 13">Cell outer membrane</location>
        <topology evidence="1 13">Multi-pass membrane protein</topology>
    </subcellularLocation>
</comment>
<keyword evidence="11" id="KW-0675">Receptor</keyword>
<keyword evidence="5" id="KW-0410">Iron transport</keyword>
<keyword evidence="9 14" id="KW-0798">TonB box</keyword>
<dbReference type="NCBIfam" id="TIGR01783">
    <property type="entry name" value="TonB-siderophor"/>
    <property type="match status" value="1"/>
</dbReference>
<dbReference type="STRING" id="1121442.SAMN02745702_01283"/>